<keyword evidence="1" id="KW-1133">Transmembrane helix</keyword>
<feature type="transmembrane region" description="Helical" evidence="1">
    <location>
        <begin position="18"/>
        <end position="38"/>
    </location>
</feature>
<organism evidence="2 3">
    <name type="scientific">Pelobium manganitolerans</name>
    <dbReference type="NCBI Taxonomy" id="1842495"/>
    <lineage>
        <taxon>Bacteria</taxon>
        <taxon>Pseudomonadati</taxon>
        <taxon>Bacteroidota</taxon>
        <taxon>Sphingobacteriia</taxon>
        <taxon>Sphingobacteriales</taxon>
        <taxon>Sphingobacteriaceae</taxon>
        <taxon>Pelobium</taxon>
    </lineage>
</organism>
<name>A0A419S9V9_9SPHI</name>
<evidence type="ECO:0000313" key="2">
    <source>
        <dbReference type="EMBL" id="RKD19019.1"/>
    </source>
</evidence>
<keyword evidence="1" id="KW-0812">Transmembrane</keyword>
<accession>A0A419S9V9</accession>
<proteinExistence type="predicted"/>
<feature type="transmembrane region" description="Helical" evidence="1">
    <location>
        <begin position="92"/>
        <end position="112"/>
    </location>
</feature>
<dbReference type="AlphaFoldDB" id="A0A419S9V9"/>
<dbReference type="EMBL" id="MBTA01000003">
    <property type="protein sequence ID" value="RKD19019.1"/>
    <property type="molecule type" value="Genomic_DNA"/>
</dbReference>
<keyword evidence="1" id="KW-0472">Membrane</keyword>
<protein>
    <submittedName>
        <fullName evidence="2">Uncharacterized protein</fullName>
    </submittedName>
</protein>
<dbReference type="RefSeq" id="WP_120180666.1">
    <property type="nucleotide sequence ID" value="NZ_MBTA01000003.1"/>
</dbReference>
<comment type="caution">
    <text evidence="2">The sequence shown here is derived from an EMBL/GenBank/DDBJ whole genome shotgun (WGS) entry which is preliminary data.</text>
</comment>
<evidence type="ECO:0000313" key="3">
    <source>
        <dbReference type="Proteomes" id="UP000283433"/>
    </source>
</evidence>
<evidence type="ECO:0000256" key="1">
    <source>
        <dbReference type="SAM" id="Phobius"/>
    </source>
</evidence>
<dbReference type="OrthoDB" id="1495099at2"/>
<reference evidence="2 3" key="1">
    <citation type="submission" date="2016-07" db="EMBL/GenBank/DDBJ databases">
        <title>Genome of Pelobium manganitolerans.</title>
        <authorList>
            <person name="Wu S."/>
            <person name="Wang G."/>
        </authorList>
    </citation>
    <scope>NUCLEOTIDE SEQUENCE [LARGE SCALE GENOMIC DNA]</scope>
    <source>
        <strain evidence="2 3">YS-25</strain>
    </source>
</reference>
<sequence>MQNFITEFTANTLGGLSLAYYASTMLFALIGAIIGLRISSLKRDKTSINTPYKFNFWFLIRDNAQRLLTNFLICFVVFRFAGTFLDTPGIDVMLSAVGVGLFFDQFVAKMVAKFEANARD</sequence>
<gene>
    <name evidence="2" type="ORF">BCY91_14170</name>
</gene>
<dbReference type="Proteomes" id="UP000283433">
    <property type="component" value="Unassembled WGS sequence"/>
</dbReference>
<keyword evidence="3" id="KW-1185">Reference proteome</keyword>